<gene>
    <name evidence="2" type="ORF">BJ959_000624</name>
</gene>
<reference evidence="2 3" key="1">
    <citation type="submission" date="2020-08" db="EMBL/GenBank/DDBJ databases">
        <title>Sequencing the genomes of 1000 actinobacteria strains.</title>
        <authorList>
            <person name="Klenk H.-P."/>
        </authorList>
    </citation>
    <scope>NUCLEOTIDE SEQUENCE [LARGE SCALE GENOMIC DNA]</scope>
    <source>
        <strain evidence="2 3">DSM 23889</strain>
    </source>
</reference>
<dbReference type="InterPro" id="IPR000182">
    <property type="entry name" value="GNAT_dom"/>
</dbReference>
<dbReference type="GO" id="GO:0016747">
    <property type="term" value="F:acyltransferase activity, transferring groups other than amino-acyl groups"/>
    <property type="evidence" value="ECO:0007669"/>
    <property type="project" value="InterPro"/>
</dbReference>
<comment type="caution">
    <text evidence="2">The sequence shown here is derived from an EMBL/GenBank/DDBJ whole genome shotgun (WGS) entry which is preliminary data.</text>
</comment>
<evidence type="ECO:0000313" key="3">
    <source>
        <dbReference type="Proteomes" id="UP000552883"/>
    </source>
</evidence>
<dbReference type="PROSITE" id="PS51186">
    <property type="entry name" value="GNAT"/>
    <property type="match status" value="1"/>
</dbReference>
<dbReference type="PANTHER" id="PTHR13170:SF16">
    <property type="entry name" value="PROTEIN O-GLCNACASE"/>
    <property type="match status" value="1"/>
</dbReference>
<evidence type="ECO:0000259" key="1">
    <source>
        <dbReference type="PROSITE" id="PS51186"/>
    </source>
</evidence>
<dbReference type="SUPFAM" id="SSF55729">
    <property type="entry name" value="Acyl-CoA N-acyltransferases (Nat)"/>
    <property type="match status" value="1"/>
</dbReference>
<keyword evidence="2" id="KW-0687">Ribonucleoprotein</keyword>
<organism evidence="2 3">
    <name type="scientific">Microcella frigidaquae</name>
    <dbReference type="NCBI Taxonomy" id="424758"/>
    <lineage>
        <taxon>Bacteria</taxon>
        <taxon>Bacillati</taxon>
        <taxon>Actinomycetota</taxon>
        <taxon>Actinomycetes</taxon>
        <taxon>Micrococcales</taxon>
        <taxon>Microbacteriaceae</taxon>
        <taxon>Microcella</taxon>
    </lineage>
</organism>
<protein>
    <submittedName>
        <fullName evidence="2">Ribosomal protein S18 acetylase RimI-like enzyme</fullName>
    </submittedName>
</protein>
<dbReference type="Proteomes" id="UP000552883">
    <property type="component" value="Unassembled WGS sequence"/>
</dbReference>
<name>A0A840XKE3_9MICO</name>
<dbReference type="GO" id="GO:0005840">
    <property type="term" value="C:ribosome"/>
    <property type="evidence" value="ECO:0007669"/>
    <property type="project" value="UniProtKB-KW"/>
</dbReference>
<proteinExistence type="predicted"/>
<sequence>MLSIRPAAPADRAAVEEICVATGDDGRDAADRYDDPTLLAHLWATPHLLADPALGTIVEDHNGPAGYLVATADTVAFERWCAQHWWPALRQRYPLQAERRDTDRELVRLLHASEVTPASLTDRYPAHLHINLLPRLQGTGLGRLLIERLVAQLRQRGVGGVHLGVSPTNTRAIGFYELLGFARVAVEDDGGVIMARAL</sequence>
<accession>A0A840XKE3</accession>
<dbReference type="InterPro" id="IPR016181">
    <property type="entry name" value="Acyl_CoA_acyltransferase"/>
</dbReference>
<dbReference type="RefSeq" id="WP_341800065.1">
    <property type="nucleotide sequence ID" value="NZ_BAAANZ010000030.1"/>
</dbReference>
<dbReference type="InterPro" id="IPR051822">
    <property type="entry name" value="Glycosyl_Hydrolase_84"/>
</dbReference>
<dbReference type="Gene3D" id="3.40.630.30">
    <property type="match status" value="1"/>
</dbReference>
<dbReference type="Pfam" id="PF00583">
    <property type="entry name" value="Acetyltransf_1"/>
    <property type="match status" value="1"/>
</dbReference>
<dbReference type="AlphaFoldDB" id="A0A840XKE3"/>
<dbReference type="EMBL" id="JACHBS010000001">
    <property type="protein sequence ID" value="MBB5617128.1"/>
    <property type="molecule type" value="Genomic_DNA"/>
</dbReference>
<dbReference type="PANTHER" id="PTHR13170">
    <property type="entry name" value="O-GLCNACASE"/>
    <property type="match status" value="1"/>
</dbReference>
<evidence type="ECO:0000313" key="2">
    <source>
        <dbReference type="EMBL" id="MBB5617128.1"/>
    </source>
</evidence>
<keyword evidence="2" id="KW-0689">Ribosomal protein</keyword>
<keyword evidence="3" id="KW-1185">Reference proteome</keyword>
<feature type="domain" description="N-acetyltransferase" evidence="1">
    <location>
        <begin position="64"/>
        <end position="198"/>
    </location>
</feature>